<dbReference type="PANTHER" id="PTHR22767:SF3">
    <property type="entry name" value="N-ALPHA-ACETYLTRANSFERASE 25, NATB AUXILIARY SUBUNIT"/>
    <property type="match status" value="1"/>
</dbReference>
<dbReference type="EMBL" id="KV878347">
    <property type="protein sequence ID" value="OJJ44687.1"/>
    <property type="molecule type" value="Genomic_DNA"/>
</dbReference>
<gene>
    <name evidence="2" type="ORF">ASPZODRAFT_134775</name>
</gene>
<evidence type="ECO:0008006" key="4">
    <source>
        <dbReference type="Google" id="ProtNLM"/>
    </source>
</evidence>
<sequence length="948" mass="106881">MAPANDVVFQRRNKQIQDAIDGQNLKQALQLIEKRMKKGEDSRFLKAWKAHILFKHTDEAHRQRGIVETLDLCKTDPPTTDLDTLDILYQTLENLSGHEETMRSLWEKASKAKPQDLELQTRWFTYAFEAEDWKSAQKAAMSLQINFPKTRKYYFWAIFLSYLVSTDAKSSEADKKLFGMLAYRMVSKAADTVPSDPKELLSHPKAIQNAEELLLLIKIFDSQGHPAEIVKILDTANLGLNSKIVQNDWNFIREKVLGLEKAKMWSDGLSYAKSLLPIPTNEADRKALQEHDDWTVWSLMVSAVREINTPETTAETQRYIEDFIKAEQKSRNAQLARIDLIHWRVQSGSLAVTDLLSASQEYFKSNKRKLYCFMDLQKYLSALDQPSVSKFVEHIFQNLGDETPSTDKNDPFKGVATINALKLEYCFQISSHSGDLSKEKAEDFIARCLKAYKDMVRSDKSSEPSTIESRPSDDLFVLAAMCLIRFGQGQVDGPQDLIPNTVLIRAAGILERLIVDSPHNYQALLFLVRIYLRLGAGSLALKTFSKLSVKQIQYETVAHNLFTRLASIHPHSAPPIEGAEYKDFNPQSAFVQALNFYRNANITTGRHRTNGLDYGSYVNVEGSIELQRRLNQSICRKIYAFEARRTQRLTGGDPMSRYDELAKEDTPLVDQRQFDAFMNCEVPNTTTFEELMRLGPLPRDQWIKSARITDSLFDILRCLALQKPTTQELAPPSLEHLLGSDAQSEMTSTEIENVKIHLQLLKVATFMAGSKAVASADVDCCLAETEKWLNSTLGYVSSNDGKPSTLTSKTGILLRSGTPSAPSWTYFHEAFSILETLMAISSLASISNKKAVKSVKLPKDKVEILLSLARDIHEKIRADARALKSRISESGMLSTLVELIQTGNDEHQEEQLQAELADALDTSDLEIFCGTLMESWEEGLDGVLAVTL</sequence>
<evidence type="ECO:0000313" key="3">
    <source>
        <dbReference type="Proteomes" id="UP000184188"/>
    </source>
</evidence>
<dbReference type="GO" id="GO:0031416">
    <property type="term" value="C:NatB complex"/>
    <property type="evidence" value="ECO:0007669"/>
    <property type="project" value="TreeGrafter"/>
</dbReference>
<evidence type="ECO:0000256" key="1">
    <source>
        <dbReference type="ARBA" id="ARBA00006298"/>
    </source>
</evidence>
<dbReference type="PANTHER" id="PTHR22767">
    <property type="entry name" value="N-TERMINAL ACETYLTRANSFERASE-RELATED"/>
    <property type="match status" value="1"/>
</dbReference>
<dbReference type="STRING" id="1073090.A0A1L9SC64"/>
<dbReference type="VEuPathDB" id="FungiDB:ASPZODRAFT_134775"/>
<dbReference type="Proteomes" id="UP000184188">
    <property type="component" value="Unassembled WGS sequence"/>
</dbReference>
<dbReference type="Pfam" id="PF09797">
    <property type="entry name" value="NatB_MDM20"/>
    <property type="match status" value="1"/>
</dbReference>
<organism evidence="2 3">
    <name type="scientific">Penicilliopsis zonata CBS 506.65</name>
    <dbReference type="NCBI Taxonomy" id="1073090"/>
    <lineage>
        <taxon>Eukaryota</taxon>
        <taxon>Fungi</taxon>
        <taxon>Dikarya</taxon>
        <taxon>Ascomycota</taxon>
        <taxon>Pezizomycotina</taxon>
        <taxon>Eurotiomycetes</taxon>
        <taxon>Eurotiomycetidae</taxon>
        <taxon>Eurotiales</taxon>
        <taxon>Aspergillaceae</taxon>
        <taxon>Penicilliopsis</taxon>
    </lineage>
</organism>
<reference evidence="3" key="1">
    <citation type="journal article" date="2017" name="Genome Biol.">
        <title>Comparative genomics reveals high biological diversity and specific adaptations in the industrially and medically important fungal genus Aspergillus.</title>
        <authorList>
            <person name="de Vries R.P."/>
            <person name="Riley R."/>
            <person name="Wiebenga A."/>
            <person name="Aguilar-Osorio G."/>
            <person name="Amillis S."/>
            <person name="Uchima C.A."/>
            <person name="Anderluh G."/>
            <person name="Asadollahi M."/>
            <person name="Askin M."/>
            <person name="Barry K."/>
            <person name="Battaglia E."/>
            <person name="Bayram O."/>
            <person name="Benocci T."/>
            <person name="Braus-Stromeyer S.A."/>
            <person name="Caldana C."/>
            <person name="Canovas D."/>
            <person name="Cerqueira G.C."/>
            <person name="Chen F."/>
            <person name="Chen W."/>
            <person name="Choi C."/>
            <person name="Clum A."/>
            <person name="Dos Santos R.A."/>
            <person name="Damasio A.R."/>
            <person name="Diallinas G."/>
            <person name="Emri T."/>
            <person name="Fekete E."/>
            <person name="Flipphi M."/>
            <person name="Freyberg S."/>
            <person name="Gallo A."/>
            <person name="Gournas C."/>
            <person name="Habgood R."/>
            <person name="Hainaut M."/>
            <person name="Harispe M.L."/>
            <person name="Henrissat B."/>
            <person name="Hilden K.S."/>
            <person name="Hope R."/>
            <person name="Hossain A."/>
            <person name="Karabika E."/>
            <person name="Karaffa L."/>
            <person name="Karanyi Z."/>
            <person name="Krasevec N."/>
            <person name="Kuo A."/>
            <person name="Kusch H."/>
            <person name="LaButti K."/>
            <person name="Lagendijk E.L."/>
            <person name="Lapidus A."/>
            <person name="Levasseur A."/>
            <person name="Lindquist E."/>
            <person name="Lipzen A."/>
            <person name="Logrieco A.F."/>
            <person name="MacCabe A."/>
            <person name="Maekelae M.R."/>
            <person name="Malavazi I."/>
            <person name="Melin P."/>
            <person name="Meyer V."/>
            <person name="Mielnichuk N."/>
            <person name="Miskei M."/>
            <person name="Molnar A.P."/>
            <person name="Mule G."/>
            <person name="Ngan C.Y."/>
            <person name="Orejas M."/>
            <person name="Orosz E."/>
            <person name="Ouedraogo J.P."/>
            <person name="Overkamp K.M."/>
            <person name="Park H.-S."/>
            <person name="Perrone G."/>
            <person name="Piumi F."/>
            <person name="Punt P.J."/>
            <person name="Ram A.F."/>
            <person name="Ramon A."/>
            <person name="Rauscher S."/>
            <person name="Record E."/>
            <person name="Riano-Pachon D.M."/>
            <person name="Robert V."/>
            <person name="Roehrig J."/>
            <person name="Ruller R."/>
            <person name="Salamov A."/>
            <person name="Salih N.S."/>
            <person name="Samson R.A."/>
            <person name="Sandor E."/>
            <person name="Sanguinetti M."/>
            <person name="Schuetze T."/>
            <person name="Sepcic K."/>
            <person name="Shelest E."/>
            <person name="Sherlock G."/>
            <person name="Sophianopoulou V."/>
            <person name="Squina F.M."/>
            <person name="Sun H."/>
            <person name="Susca A."/>
            <person name="Todd R.B."/>
            <person name="Tsang A."/>
            <person name="Unkles S.E."/>
            <person name="van de Wiele N."/>
            <person name="van Rossen-Uffink D."/>
            <person name="Oliveira J.V."/>
            <person name="Vesth T.C."/>
            <person name="Visser J."/>
            <person name="Yu J.-H."/>
            <person name="Zhou M."/>
            <person name="Andersen M.R."/>
            <person name="Archer D.B."/>
            <person name="Baker S.E."/>
            <person name="Benoit I."/>
            <person name="Brakhage A.A."/>
            <person name="Braus G.H."/>
            <person name="Fischer R."/>
            <person name="Frisvad J.C."/>
            <person name="Goldman G.H."/>
            <person name="Houbraken J."/>
            <person name="Oakley B."/>
            <person name="Pocsi I."/>
            <person name="Scazzocchio C."/>
            <person name="Seiboth B."/>
            <person name="vanKuyk P.A."/>
            <person name="Wortman J."/>
            <person name="Dyer P.S."/>
            <person name="Grigoriev I.V."/>
        </authorList>
    </citation>
    <scope>NUCLEOTIDE SEQUENCE [LARGE SCALE GENOMIC DNA]</scope>
    <source>
        <strain evidence="3">CBS 506.65</strain>
    </source>
</reference>
<name>A0A1L9SC64_9EURO</name>
<dbReference type="AlphaFoldDB" id="A0A1L9SC64"/>
<comment type="similarity">
    <text evidence="1">Belongs to the MDM20/NAA25 family.</text>
</comment>
<keyword evidence="3" id="KW-1185">Reference proteome</keyword>
<accession>A0A1L9SC64</accession>
<dbReference type="OrthoDB" id="1874341at2759"/>
<evidence type="ECO:0000313" key="2">
    <source>
        <dbReference type="EMBL" id="OJJ44687.1"/>
    </source>
</evidence>
<dbReference type="GeneID" id="34610093"/>
<dbReference type="RefSeq" id="XP_022579197.1">
    <property type="nucleotide sequence ID" value="XM_022723628.1"/>
</dbReference>
<protein>
    <recommendedName>
        <fullName evidence="4">N-acetyltransferase B complex non catalytic subunit</fullName>
    </recommendedName>
</protein>
<proteinExistence type="inferred from homology"/>
<dbReference type="InterPro" id="IPR019183">
    <property type="entry name" value="NAA25_NatB_aux_su"/>
</dbReference>